<evidence type="ECO:0000259" key="3">
    <source>
        <dbReference type="Pfam" id="PF00561"/>
    </source>
</evidence>
<dbReference type="GO" id="GO:0008233">
    <property type="term" value="F:peptidase activity"/>
    <property type="evidence" value="ECO:0007669"/>
    <property type="project" value="InterPro"/>
</dbReference>
<reference evidence="4 5" key="3">
    <citation type="journal article" date="2017" name="Mol. Plant Pathol.">
        <title>A gapless genome sequence of the fungus Botrytis cinerea.</title>
        <authorList>
            <person name="Van Kan J.A."/>
            <person name="Stassen J.H."/>
            <person name="Mosbach A."/>
            <person name="Van Der Lee T.A."/>
            <person name="Faino L."/>
            <person name="Farmer A.D."/>
            <person name="Papasotiriou D.G."/>
            <person name="Zhou S."/>
            <person name="Seidl M.F."/>
            <person name="Cottam E."/>
            <person name="Edel D."/>
            <person name="Hahn M."/>
            <person name="Schwartz D.C."/>
            <person name="Dietrich R.A."/>
            <person name="Widdison S."/>
            <person name="Scalliet G."/>
        </authorList>
    </citation>
    <scope>NUCLEOTIDE SEQUENCE [LARGE SCALE GENOMIC DNA]</scope>
    <source>
        <strain evidence="4 5">B05.10</strain>
    </source>
</reference>
<proteinExistence type="inferred from homology"/>
<organism evidence="4 5">
    <name type="scientific">Botryotinia fuckeliana (strain B05.10)</name>
    <name type="common">Noble rot fungus</name>
    <name type="synonym">Botrytis cinerea</name>
    <dbReference type="NCBI Taxonomy" id="332648"/>
    <lineage>
        <taxon>Eukaryota</taxon>
        <taxon>Fungi</taxon>
        <taxon>Dikarya</taxon>
        <taxon>Ascomycota</taxon>
        <taxon>Pezizomycotina</taxon>
        <taxon>Leotiomycetes</taxon>
        <taxon>Helotiales</taxon>
        <taxon>Sclerotiniaceae</taxon>
        <taxon>Botrytis</taxon>
    </lineage>
</organism>
<dbReference type="KEGG" id="bfu:BCIN_01g10430"/>
<accession>A0A384J7N8</accession>
<dbReference type="RefSeq" id="XP_001556494.2">
    <property type="nucleotide sequence ID" value="XM_001556444.2"/>
</dbReference>
<keyword evidence="2" id="KW-0378">Hydrolase</keyword>
<dbReference type="GO" id="GO:0006508">
    <property type="term" value="P:proteolysis"/>
    <property type="evidence" value="ECO:0007669"/>
    <property type="project" value="InterPro"/>
</dbReference>
<sequence>MQDDQHKHVNIKWHDIYMYIFPSLQFCNSSHSHLPPNPQQIHPSTPPKMLIPTKTGTAEYAIPGLSTPCKTWYQIHGSLTSPTPPLIILHGGPGATHEYLLPLTDLAPSTPLIFYDQIGNGLSTHLREKAGDEEFWSFDLFIRELDNLILHLHLQDRPFDILGHSWGGMLAAEWSIKSTYSSQLRRLILSNTLASIETYERGVAGLKNKLPEDVQRVLDRADETGDYESPEYEAAVEVFYQRHLSLTRPWPPREMVAVQKWLVEDPTVYGTMLGPSELVVTGNLRNWTCIPNMHKIKVPTLMINGLEDEVQDVTMRPFFEHIDKVKWIVLDGAAHLSHVDQRVKYMGVVREFLGSV</sequence>
<gene>
    <name evidence="4" type="ORF">BCIN_01g10430</name>
</gene>
<dbReference type="PANTHER" id="PTHR43798:SF33">
    <property type="entry name" value="HYDROLASE, PUTATIVE (AFU_ORTHOLOGUE AFUA_2G14860)-RELATED"/>
    <property type="match status" value="1"/>
</dbReference>
<protein>
    <recommendedName>
        <fullName evidence="3">AB hydrolase-1 domain-containing protein</fullName>
    </recommendedName>
</protein>
<dbReference type="RefSeq" id="XP_024546680.1">
    <property type="nucleotide sequence ID" value="XM_024690910.1"/>
</dbReference>
<dbReference type="NCBIfam" id="TIGR01250">
    <property type="entry name" value="pro_imino_pep_2"/>
    <property type="match status" value="1"/>
</dbReference>
<dbReference type="AlphaFoldDB" id="A0A384J7N8"/>
<dbReference type="PANTHER" id="PTHR43798">
    <property type="entry name" value="MONOACYLGLYCEROL LIPASE"/>
    <property type="match status" value="1"/>
</dbReference>
<dbReference type="Gene3D" id="3.40.50.1820">
    <property type="entry name" value="alpha/beta hydrolase"/>
    <property type="match status" value="1"/>
</dbReference>
<comment type="similarity">
    <text evidence="1">Belongs to the peptidase S33 family.</text>
</comment>
<evidence type="ECO:0000256" key="1">
    <source>
        <dbReference type="ARBA" id="ARBA00010088"/>
    </source>
</evidence>
<name>A0A384J7N8_BOTFB</name>
<reference evidence="4 5" key="2">
    <citation type="journal article" date="2012" name="Eukaryot. Cell">
        <title>Genome update of Botrytis cinerea strains B05.10 and T4.</title>
        <authorList>
            <person name="Staats M."/>
            <person name="van Kan J.A."/>
        </authorList>
    </citation>
    <scope>NUCLEOTIDE SEQUENCE [LARGE SCALE GENOMIC DNA]</scope>
    <source>
        <strain evidence="4 5">B05.10</strain>
    </source>
</reference>
<dbReference type="EMBL" id="CP009805">
    <property type="protein sequence ID" value="ATZ46452.1"/>
    <property type="molecule type" value="Genomic_DNA"/>
</dbReference>
<dbReference type="PRINTS" id="PR00793">
    <property type="entry name" value="PROAMNOPTASE"/>
</dbReference>
<dbReference type="OrthoDB" id="190201at2759"/>
<evidence type="ECO:0000313" key="5">
    <source>
        <dbReference type="Proteomes" id="UP000001798"/>
    </source>
</evidence>
<dbReference type="SUPFAM" id="SSF53474">
    <property type="entry name" value="alpha/beta-Hydrolases"/>
    <property type="match status" value="1"/>
</dbReference>
<dbReference type="InterPro" id="IPR002410">
    <property type="entry name" value="Peptidase_S33"/>
</dbReference>
<dbReference type="EMBL" id="CP009805">
    <property type="protein sequence ID" value="ATZ46451.1"/>
    <property type="molecule type" value="Genomic_DNA"/>
</dbReference>
<evidence type="ECO:0000313" key="4">
    <source>
        <dbReference type="EMBL" id="ATZ46452.1"/>
    </source>
</evidence>
<dbReference type="GeneID" id="5437020"/>
<dbReference type="Proteomes" id="UP000001798">
    <property type="component" value="Chromosome 1"/>
</dbReference>
<dbReference type="GO" id="GO:0016020">
    <property type="term" value="C:membrane"/>
    <property type="evidence" value="ECO:0007669"/>
    <property type="project" value="TreeGrafter"/>
</dbReference>
<dbReference type="VEuPathDB" id="FungiDB:Bcin01g10430"/>
<feature type="domain" description="AB hydrolase-1" evidence="3">
    <location>
        <begin position="84"/>
        <end position="340"/>
    </location>
</feature>
<dbReference type="InterPro" id="IPR029058">
    <property type="entry name" value="AB_hydrolase_fold"/>
</dbReference>
<dbReference type="Pfam" id="PF00561">
    <property type="entry name" value="Abhydrolase_1"/>
    <property type="match status" value="1"/>
</dbReference>
<dbReference type="InterPro" id="IPR000073">
    <property type="entry name" value="AB_hydrolase_1"/>
</dbReference>
<keyword evidence="5" id="KW-1185">Reference proteome</keyword>
<reference evidence="4" key="4">
    <citation type="submission" date="2017-12" db="EMBL/GenBank/DDBJ databases">
        <authorList>
            <person name="van Kan J."/>
        </authorList>
    </citation>
    <scope>NUCLEOTIDE SEQUENCE</scope>
    <source>
        <strain evidence="4">B05.10</strain>
    </source>
</reference>
<evidence type="ECO:0000256" key="2">
    <source>
        <dbReference type="ARBA" id="ARBA00022801"/>
    </source>
</evidence>
<reference evidence="4 5" key="1">
    <citation type="journal article" date="2011" name="PLoS Genet.">
        <title>Genomic analysis of the necrotrophic fungal pathogens Sclerotinia sclerotiorum and Botrytis cinerea.</title>
        <authorList>
            <person name="Amselem J."/>
            <person name="Cuomo C.A."/>
            <person name="van Kan J.A."/>
            <person name="Viaud M."/>
            <person name="Benito E.P."/>
            <person name="Couloux A."/>
            <person name="Coutinho P.M."/>
            <person name="de Vries R.P."/>
            <person name="Dyer P.S."/>
            <person name="Fillinger S."/>
            <person name="Fournier E."/>
            <person name="Gout L."/>
            <person name="Hahn M."/>
            <person name="Kohn L."/>
            <person name="Lapalu N."/>
            <person name="Plummer K.M."/>
            <person name="Pradier J.M."/>
            <person name="Quevillon E."/>
            <person name="Sharon A."/>
            <person name="Simon A."/>
            <person name="ten Have A."/>
            <person name="Tudzynski B."/>
            <person name="Tudzynski P."/>
            <person name="Wincker P."/>
            <person name="Andrew M."/>
            <person name="Anthouard V."/>
            <person name="Beever R.E."/>
            <person name="Beffa R."/>
            <person name="Benoit I."/>
            <person name="Bouzid O."/>
            <person name="Brault B."/>
            <person name="Chen Z."/>
            <person name="Choquer M."/>
            <person name="Collemare J."/>
            <person name="Cotton P."/>
            <person name="Danchin E.G."/>
            <person name="Da Silva C."/>
            <person name="Gautier A."/>
            <person name="Giraud C."/>
            <person name="Giraud T."/>
            <person name="Gonzalez C."/>
            <person name="Grossetete S."/>
            <person name="Guldener U."/>
            <person name="Henrissat B."/>
            <person name="Howlett B.J."/>
            <person name="Kodira C."/>
            <person name="Kretschmer M."/>
            <person name="Lappartient A."/>
            <person name="Leroch M."/>
            <person name="Levis C."/>
            <person name="Mauceli E."/>
            <person name="Neuveglise C."/>
            <person name="Oeser B."/>
            <person name="Pearson M."/>
            <person name="Poulain J."/>
            <person name="Poussereau N."/>
            <person name="Quesneville H."/>
            <person name="Rascle C."/>
            <person name="Schumacher J."/>
            <person name="Segurens B."/>
            <person name="Sexton A."/>
            <person name="Silva E."/>
            <person name="Sirven C."/>
            <person name="Soanes D.M."/>
            <person name="Talbot N.J."/>
            <person name="Templeton M."/>
            <person name="Yandava C."/>
            <person name="Yarden O."/>
            <person name="Zeng Q."/>
            <person name="Rollins J.A."/>
            <person name="Lebrun M.H."/>
            <person name="Dickman M."/>
        </authorList>
    </citation>
    <scope>NUCLEOTIDE SEQUENCE [LARGE SCALE GENOMIC DNA]</scope>
    <source>
        <strain evidence="4 5">B05.10</strain>
    </source>
</reference>
<dbReference type="InterPro" id="IPR050266">
    <property type="entry name" value="AB_hydrolase_sf"/>
</dbReference>
<dbReference type="InterPro" id="IPR005945">
    <property type="entry name" value="Pro_imino_pep"/>
</dbReference>